<dbReference type="InterPro" id="IPR016439">
    <property type="entry name" value="Lag1/Lac1-like"/>
</dbReference>
<evidence type="ECO:0000259" key="15">
    <source>
        <dbReference type="PROSITE" id="PS50071"/>
    </source>
</evidence>
<evidence type="ECO:0000256" key="9">
    <source>
        <dbReference type="ARBA" id="ARBA00023098"/>
    </source>
</evidence>
<keyword evidence="12 13" id="KW-0238">DNA-binding</keyword>
<keyword evidence="17" id="KW-1185">Reference proteome</keyword>
<feature type="transmembrane region" description="Helical" evidence="14">
    <location>
        <begin position="126"/>
        <end position="145"/>
    </location>
</feature>
<feature type="transmembrane region" description="Helical" evidence="14">
    <location>
        <begin position="197"/>
        <end position="220"/>
    </location>
</feature>
<feature type="DNA-binding region" description="Homeobox" evidence="12">
    <location>
        <begin position="73"/>
        <end position="115"/>
    </location>
</feature>
<keyword evidence="7" id="KW-0256">Endoplasmic reticulum</keyword>
<dbReference type="PIRSF" id="PIRSF005225">
    <property type="entry name" value="LAG1_LAC1"/>
    <property type="match status" value="1"/>
</dbReference>
<keyword evidence="9" id="KW-0443">Lipid metabolism</keyword>
<feature type="domain" description="Homeobox" evidence="15">
    <location>
        <begin position="71"/>
        <end position="114"/>
    </location>
</feature>
<keyword evidence="10 14" id="KW-0472">Membrane</keyword>
<feature type="transmembrane region" description="Helical" evidence="14">
    <location>
        <begin position="157"/>
        <end position="177"/>
    </location>
</feature>
<dbReference type="CDD" id="cd00086">
    <property type="entry name" value="homeodomain"/>
    <property type="match status" value="1"/>
</dbReference>
<accession>A0AAN7ZNG0</accession>
<organism evidence="16 17">
    <name type="scientific">Pyrocoelia pectoralis</name>
    <dbReference type="NCBI Taxonomy" id="417401"/>
    <lineage>
        <taxon>Eukaryota</taxon>
        <taxon>Metazoa</taxon>
        <taxon>Ecdysozoa</taxon>
        <taxon>Arthropoda</taxon>
        <taxon>Hexapoda</taxon>
        <taxon>Insecta</taxon>
        <taxon>Pterygota</taxon>
        <taxon>Neoptera</taxon>
        <taxon>Endopterygota</taxon>
        <taxon>Coleoptera</taxon>
        <taxon>Polyphaga</taxon>
        <taxon>Elateriformia</taxon>
        <taxon>Elateroidea</taxon>
        <taxon>Lampyridae</taxon>
        <taxon>Lampyrinae</taxon>
        <taxon>Pyrocoelia</taxon>
    </lineage>
</organism>
<dbReference type="Pfam" id="PF00046">
    <property type="entry name" value="Homeodomain"/>
    <property type="match status" value="1"/>
</dbReference>
<feature type="transmembrane region" description="Helical" evidence="14">
    <location>
        <begin position="42"/>
        <end position="60"/>
    </location>
</feature>
<evidence type="ECO:0000256" key="14">
    <source>
        <dbReference type="SAM" id="Phobius"/>
    </source>
</evidence>
<dbReference type="GO" id="GO:0005634">
    <property type="term" value="C:nucleus"/>
    <property type="evidence" value="ECO:0007669"/>
    <property type="project" value="UniProtKB-SubCell"/>
</dbReference>
<keyword evidence="12 13" id="KW-0371">Homeobox</keyword>
<dbReference type="GO" id="GO:0005789">
    <property type="term" value="C:endoplasmic reticulum membrane"/>
    <property type="evidence" value="ECO:0007669"/>
    <property type="project" value="UniProtKB-SubCell"/>
</dbReference>
<evidence type="ECO:0000256" key="11">
    <source>
        <dbReference type="ARBA" id="ARBA00049036"/>
    </source>
</evidence>
<comment type="pathway">
    <text evidence="3">Lipid metabolism; sphingolipid metabolism.</text>
</comment>
<comment type="caution">
    <text evidence="16">The sequence shown here is derived from an EMBL/GenBank/DDBJ whole genome shotgun (WGS) entry which is preliminary data.</text>
</comment>
<dbReference type="Gene3D" id="1.10.10.60">
    <property type="entry name" value="Homeodomain-like"/>
    <property type="match status" value="1"/>
</dbReference>
<dbReference type="Pfam" id="PF03798">
    <property type="entry name" value="TRAM_LAG1_CLN8"/>
    <property type="match status" value="2"/>
</dbReference>
<keyword evidence="12 13" id="KW-0539">Nucleus</keyword>
<dbReference type="GO" id="GO:0046513">
    <property type="term" value="P:ceramide biosynthetic process"/>
    <property type="evidence" value="ECO:0007669"/>
    <property type="project" value="InterPro"/>
</dbReference>
<evidence type="ECO:0000256" key="2">
    <source>
        <dbReference type="ARBA" id="ARBA00004477"/>
    </source>
</evidence>
<dbReference type="Proteomes" id="UP001329430">
    <property type="component" value="Chromosome 4"/>
</dbReference>
<dbReference type="GO" id="GO:0003677">
    <property type="term" value="F:DNA binding"/>
    <property type="evidence" value="ECO:0007669"/>
    <property type="project" value="UniProtKB-UniRule"/>
</dbReference>
<evidence type="ECO:0000256" key="7">
    <source>
        <dbReference type="ARBA" id="ARBA00022824"/>
    </source>
</evidence>
<evidence type="ECO:0000256" key="1">
    <source>
        <dbReference type="ARBA" id="ARBA00004123"/>
    </source>
</evidence>
<keyword evidence="8 14" id="KW-1133">Transmembrane helix</keyword>
<evidence type="ECO:0000313" key="16">
    <source>
        <dbReference type="EMBL" id="KAK5644933.1"/>
    </source>
</evidence>
<proteinExistence type="predicted"/>
<dbReference type="SUPFAM" id="SSF46689">
    <property type="entry name" value="Homeodomain-like"/>
    <property type="match status" value="1"/>
</dbReference>
<dbReference type="PANTHER" id="PTHR12560">
    <property type="entry name" value="LONGEVITY ASSURANCE FACTOR 1 LAG1"/>
    <property type="match status" value="1"/>
</dbReference>
<evidence type="ECO:0000256" key="3">
    <source>
        <dbReference type="ARBA" id="ARBA00004760"/>
    </source>
</evidence>
<dbReference type="SMART" id="SM00724">
    <property type="entry name" value="TLC"/>
    <property type="match status" value="1"/>
</dbReference>
<keyword evidence="6 14" id="KW-0812">Transmembrane</keyword>
<dbReference type="EMBL" id="JAVRBK010000004">
    <property type="protein sequence ID" value="KAK5644933.1"/>
    <property type="molecule type" value="Genomic_DNA"/>
</dbReference>
<keyword evidence="5" id="KW-0808">Transferase</keyword>
<evidence type="ECO:0000256" key="6">
    <source>
        <dbReference type="ARBA" id="ARBA00022692"/>
    </source>
</evidence>
<name>A0AAN7ZNG0_9COLE</name>
<evidence type="ECO:0000256" key="13">
    <source>
        <dbReference type="RuleBase" id="RU000682"/>
    </source>
</evidence>
<reference evidence="16 17" key="1">
    <citation type="journal article" date="2024" name="Insects">
        <title>An Improved Chromosome-Level Genome Assembly of the Firefly Pyrocoelia pectoralis.</title>
        <authorList>
            <person name="Fu X."/>
            <person name="Meyer-Rochow V.B."/>
            <person name="Ballantyne L."/>
            <person name="Zhu X."/>
        </authorList>
    </citation>
    <scope>NUCLEOTIDE SEQUENCE [LARGE SCALE GENOMIC DNA]</scope>
    <source>
        <strain evidence="16">XCY_ONT2</strain>
    </source>
</reference>
<comment type="catalytic activity">
    <reaction evidence="11">
        <text>sphinganine + octadecanoyl-CoA = N-(octadecanoyl)-sphinganine + CoA + H(+)</text>
        <dbReference type="Rhea" id="RHEA:36547"/>
        <dbReference type="ChEBI" id="CHEBI:15378"/>
        <dbReference type="ChEBI" id="CHEBI:57287"/>
        <dbReference type="ChEBI" id="CHEBI:57394"/>
        <dbReference type="ChEBI" id="CHEBI:57817"/>
        <dbReference type="ChEBI" id="CHEBI:67033"/>
    </reaction>
    <physiologicalReaction direction="left-to-right" evidence="11">
        <dbReference type="Rhea" id="RHEA:36548"/>
    </physiologicalReaction>
</comment>
<feature type="transmembrane region" description="Helical" evidence="14">
    <location>
        <begin position="240"/>
        <end position="261"/>
    </location>
</feature>
<dbReference type="InterPro" id="IPR006634">
    <property type="entry name" value="TLC-dom"/>
</dbReference>
<dbReference type="InterPro" id="IPR001356">
    <property type="entry name" value="HD"/>
</dbReference>
<evidence type="ECO:0000256" key="4">
    <source>
        <dbReference type="ARBA" id="ARBA00004991"/>
    </source>
</evidence>
<protein>
    <recommendedName>
        <fullName evidence="15">Homeobox domain-containing protein</fullName>
    </recommendedName>
</protein>
<comment type="subcellular location">
    <subcellularLocation>
        <location evidence="2">Endoplasmic reticulum membrane</location>
        <topology evidence="2">Multi-pass membrane protein</topology>
    </subcellularLocation>
    <subcellularLocation>
        <location evidence="1 12 13">Nucleus</location>
    </subcellularLocation>
</comment>
<dbReference type="PROSITE" id="PS50071">
    <property type="entry name" value="HOMEOBOX_2"/>
    <property type="match status" value="1"/>
</dbReference>
<evidence type="ECO:0000256" key="12">
    <source>
        <dbReference type="PROSITE-ProRule" id="PRU00108"/>
    </source>
</evidence>
<evidence type="ECO:0000256" key="5">
    <source>
        <dbReference type="ARBA" id="ARBA00022679"/>
    </source>
</evidence>
<evidence type="ECO:0000256" key="10">
    <source>
        <dbReference type="ARBA" id="ARBA00023136"/>
    </source>
</evidence>
<dbReference type="AlphaFoldDB" id="A0AAN7ZNG0"/>
<dbReference type="GO" id="GO:0050291">
    <property type="term" value="F:sphingosine N-acyltransferase activity"/>
    <property type="evidence" value="ECO:0007669"/>
    <property type="project" value="InterPro"/>
</dbReference>
<sequence>MVSVLQKIPEFWNQDLWLPENVTWDDISVDSNPKISYVNYKHLFFAIPLSFLILGLWYFLQRKTPPPNRFLERSYSLHKKLTHEEILGLAKQLDWTERNVERWLRIRRNQDKTSTLDKFCETAWRVCYYLCFFIIGVIVLWNKRWLWDINEYKDVCLYLIIALSFYGSLCISPFSDVKRKDFWQITLQQLLQCYQKVCDAVFIIFIVMWMVTRLGIYPFWIIRSAIWYFPEIAPVNATHYFLNGLLIFIFVLDIFWTYFILKVVYMFCKIGRAGDTRSSSSENND</sequence>
<evidence type="ECO:0000256" key="8">
    <source>
        <dbReference type="ARBA" id="ARBA00022989"/>
    </source>
</evidence>
<evidence type="ECO:0000313" key="17">
    <source>
        <dbReference type="Proteomes" id="UP001329430"/>
    </source>
</evidence>
<dbReference type="FunFam" id="1.10.10.60:FF:000020">
    <property type="entry name" value="Ceramide synthase 5"/>
    <property type="match status" value="1"/>
</dbReference>
<comment type="pathway">
    <text evidence="4">Sphingolipid metabolism.</text>
</comment>
<gene>
    <name evidence="16" type="ORF">RI129_006233</name>
</gene>
<dbReference type="PANTHER" id="PTHR12560:SF0">
    <property type="entry name" value="LD18904P"/>
    <property type="match status" value="1"/>
</dbReference>
<dbReference type="InterPro" id="IPR009057">
    <property type="entry name" value="Homeodomain-like_sf"/>
</dbReference>